<feature type="compositionally biased region" description="Gly residues" evidence="7">
    <location>
        <begin position="376"/>
        <end position="389"/>
    </location>
</feature>
<evidence type="ECO:0000256" key="3">
    <source>
        <dbReference type="ARBA" id="ARBA00022806"/>
    </source>
</evidence>
<dbReference type="PANTHER" id="PTHR47959">
    <property type="entry name" value="ATP-DEPENDENT RNA HELICASE RHLE-RELATED"/>
    <property type="match status" value="1"/>
</dbReference>
<protein>
    <submittedName>
        <fullName evidence="10">Superfamily II DNA/RNA helicase</fullName>
    </submittedName>
</protein>
<evidence type="ECO:0000259" key="9">
    <source>
        <dbReference type="PROSITE" id="PS51194"/>
    </source>
</evidence>
<dbReference type="InterPro" id="IPR014001">
    <property type="entry name" value="Helicase_ATP-bd"/>
</dbReference>
<dbReference type="GO" id="GO:0005829">
    <property type="term" value="C:cytosol"/>
    <property type="evidence" value="ECO:0007669"/>
    <property type="project" value="TreeGrafter"/>
</dbReference>
<dbReference type="Proteomes" id="UP000294498">
    <property type="component" value="Unassembled WGS sequence"/>
</dbReference>
<dbReference type="InterPro" id="IPR050079">
    <property type="entry name" value="DEAD_box_RNA_helicase"/>
</dbReference>
<dbReference type="Pfam" id="PF00270">
    <property type="entry name" value="DEAD"/>
    <property type="match status" value="1"/>
</dbReference>
<dbReference type="EMBL" id="SODV01000002">
    <property type="protein sequence ID" value="TDW96298.1"/>
    <property type="molecule type" value="Genomic_DNA"/>
</dbReference>
<dbReference type="GO" id="GO:0003676">
    <property type="term" value="F:nucleic acid binding"/>
    <property type="evidence" value="ECO:0007669"/>
    <property type="project" value="InterPro"/>
</dbReference>
<feature type="compositionally biased region" description="Low complexity" evidence="7">
    <location>
        <begin position="460"/>
        <end position="469"/>
    </location>
</feature>
<feature type="domain" description="Helicase ATP-binding" evidence="8">
    <location>
        <begin position="20"/>
        <end position="196"/>
    </location>
</feature>
<feature type="domain" description="Helicase C-terminal" evidence="9">
    <location>
        <begin position="221"/>
        <end position="367"/>
    </location>
</feature>
<reference evidence="10 11" key="1">
    <citation type="submission" date="2019-03" db="EMBL/GenBank/DDBJ databases">
        <title>Genomic Encyclopedia of Type Strains, Phase IV (KMG-IV): sequencing the most valuable type-strain genomes for metagenomic binning, comparative biology and taxonomic classification.</title>
        <authorList>
            <person name="Goeker M."/>
        </authorList>
    </citation>
    <scope>NUCLEOTIDE SEQUENCE [LARGE SCALE GENOMIC DNA]</scope>
    <source>
        <strain evidence="10 11">DSM 100059</strain>
    </source>
</reference>
<feature type="compositionally biased region" description="Gly residues" evidence="7">
    <location>
        <begin position="418"/>
        <end position="434"/>
    </location>
</feature>
<feature type="region of interest" description="Disordered" evidence="7">
    <location>
        <begin position="366"/>
        <end position="493"/>
    </location>
</feature>
<dbReference type="SMART" id="SM00490">
    <property type="entry name" value="HELICc"/>
    <property type="match status" value="1"/>
</dbReference>
<dbReference type="InterPro" id="IPR000629">
    <property type="entry name" value="RNA-helicase_DEAD-box_CS"/>
</dbReference>
<dbReference type="PROSITE" id="PS00039">
    <property type="entry name" value="DEAD_ATP_HELICASE"/>
    <property type="match status" value="1"/>
</dbReference>
<feature type="compositionally biased region" description="Gly residues" evidence="7">
    <location>
        <begin position="443"/>
        <end position="459"/>
    </location>
</feature>
<keyword evidence="4 6" id="KW-0067">ATP-binding</keyword>
<dbReference type="Pfam" id="PF00271">
    <property type="entry name" value="Helicase_C"/>
    <property type="match status" value="1"/>
</dbReference>
<feature type="compositionally biased region" description="Gly residues" evidence="7">
    <location>
        <begin position="396"/>
        <end position="405"/>
    </location>
</feature>
<dbReference type="InterPro" id="IPR001650">
    <property type="entry name" value="Helicase_C-like"/>
</dbReference>
<comment type="caution">
    <text evidence="10">The sequence shown here is derived from an EMBL/GenBank/DDBJ whole genome shotgun (WGS) entry which is preliminary data.</text>
</comment>
<name>A0A4R8DG12_9BACT</name>
<organism evidence="10 11">
    <name type="scientific">Dinghuibacter silviterrae</name>
    <dbReference type="NCBI Taxonomy" id="1539049"/>
    <lineage>
        <taxon>Bacteria</taxon>
        <taxon>Pseudomonadati</taxon>
        <taxon>Bacteroidota</taxon>
        <taxon>Chitinophagia</taxon>
        <taxon>Chitinophagales</taxon>
        <taxon>Chitinophagaceae</taxon>
        <taxon>Dinghuibacter</taxon>
    </lineage>
</organism>
<dbReference type="PROSITE" id="PS51192">
    <property type="entry name" value="HELICASE_ATP_BIND_1"/>
    <property type="match status" value="1"/>
</dbReference>
<dbReference type="CDD" id="cd00268">
    <property type="entry name" value="DEADc"/>
    <property type="match status" value="1"/>
</dbReference>
<dbReference type="Gene3D" id="3.40.50.300">
    <property type="entry name" value="P-loop containing nucleotide triphosphate hydrolases"/>
    <property type="match status" value="2"/>
</dbReference>
<keyword evidence="2 6" id="KW-0378">Hydrolase</keyword>
<dbReference type="SMART" id="SM00487">
    <property type="entry name" value="DEXDc"/>
    <property type="match status" value="1"/>
</dbReference>
<dbReference type="CDD" id="cd18787">
    <property type="entry name" value="SF2_C_DEAD"/>
    <property type="match status" value="1"/>
</dbReference>
<dbReference type="PANTHER" id="PTHR47959:SF13">
    <property type="entry name" value="ATP-DEPENDENT RNA HELICASE RHLE"/>
    <property type="match status" value="1"/>
</dbReference>
<accession>A0A4R8DG12</accession>
<dbReference type="PROSITE" id="PS51194">
    <property type="entry name" value="HELICASE_CTER"/>
    <property type="match status" value="1"/>
</dbReference>
<evidence type="ECO:0000256" key="4">
    <source>
        <dbReference type="ARBA" id="ARBA00022840"/>
    </source>
</evidence>
<feature type="compositionally biased region" description="Low complexity" evidence="7">
    <location>
        <begin position="406"/>
        <end position="417"/>
    </location>
</feature>
<keyword evidence="3 6" id="KW-0347">Helicase</keyword>
<keyword evidence="1 6" id="KW-0547">Nucleotide-binding</keyword>
<keyword evidence="11" id="KW-1185">Reference proteome</keyword>
<evidence type="ECO:0000256" key="2">
    <source>
        <dbReference type="ARBA" id="ARBA00022801"/>
    </source>
</evidence>
<evidence type="ECO:0000313" key="10">
    <source>
        <dbReference type="EMBL" id="TDW96298.1"/>
    </source>
</evidence>
<dbReference type="SUPFAM" id="SSF52540">
    <property type="entry name" value="P-loop containing nucleoside triphosphate hydrolases"/>
    <property type="match status" value="1"/>
</dbReference>
<dbReference type="GO" id="GO:0003724">
    <property type="term" value="F:RNA helicase activity"/>
    <property type="evidence" value="ECO:0007669"/>
    <property type="project" value="UniProtKB-ARBA"/>
</dbReference>
<dbReference type="GO" id="GO:0005524">
    <property type="term" value="F:ATP binding"/>
    <property type="evidence" value="ECO:0007669"/>
    <property type="project" value="UniProtKB-KW"/>
</dbReference>
<dbReference type="InterPro" id="IPR044742">
    <property type="entry name" value="DEAD/DEAH_RhlB"/>
</dbReference>
<evidence type="ECO:0000256" key="7">
    <source>
        <dbReference type="SAM" id="MobiDB-lite"/>
    </source>
</evidence>
<proteinExistence type="inferred from homology"/>
<dbReference type="InterPro" id="IPR027417">
    <property type="entry name" value="P-loop_NTPase"/>
</dbReference>
<evidence type="ECO:0000256" key="6">
    <source>
        <dbReference type="RuleBase" id="RU000492"/>
    </source>
</evidence>
<evidence type="ECO:0000259" key="8">
    <source>
        <dbReference type="PROSITE" id="PS51192"/>
    </source>
</evidence>
<evidence type="ECO:0000313" key="11">
    <source>
        <dbReference type="Proteomes" id="UP000294498"/>
    </source>
</evidence>
<evidence type="ECO:0000256" key="1">
    <source>
        <dbReference type="ARBA" id="ARBA00022741"/>
    </source>
</evidence>
<evidence type="ECO:0000256" key="5">
    <source>
        <dbReference type="ARBA" id="ARBA00038437"/>
    </source>
</evidence>
<sequence>MDGIDSMGYVTATPVQEQVIPPILDGRDIIASAQTGTGKTAAFLLPIVHKLLTLPHDPHQVNAMVIVPTRELAIQIAQILEGILYYTDISSIAVYGGSDGNLFSIEKKALSTGVDILICTPGRMLTHLKMGYVKTAGVKYLVLDEADRMLDMGFHEDIVQIISYLPEQRQNLLFSATMPPKIRDLARRILHDPLEVNIAISKPPEKIVQEAFVVYEAQKAPLVKHVLRLKEFNSVLVFCSRIQNVKALYRELKRANFSVGEIHSELEQSQREESLSQFRAKRIKILVATDILSRGIDIDDIDLVINYDVPNDGEDYVHRIGRTARAAADGTAYTFVTEQEQRKFARIEQLLGKEVTKAVVPEEFGATPAYNPKSRGGSGGAGRGKGGKGGGRKGGRPQGHGGGKPQGQHSGRPQGQQSGHGGGRPQGHGGNGQHRGGKPQHNGQGGGPRPQGQHAGGANQGHANGAHQGHSGGATHPGAAGKAESSSPSPSIS</sequence>
<dbReference type="InterPro" id="IPR011545">
    <property type="entry name" value="DEAD/DEAH_box_helicase_dom"/>
</dbReference>
<dbReference type="GO" id="GO:0016787">
    <property type="term" value="F:hydrolase activity"/>
    <property type="evidence" value="ECO:0007669"/>
    <property type="project" value="UniProtKB-KW"/>
</dbReference>
<dbReference type="AlphaFoldDB" id="A0A4R8DG12"/>
<gene>
    <name evidence="10" type="ORF">EDB95_4124</name>
</gene>
<comment type="similarity">
    <text evidence="5 6">Belongs to the DEAD box helicase family.</text>
</comment>